<feature type="transmembrane region" description="Helical" evidence="3">
    <location>
        <begin position="149"/>
        <end position="173"/>
    </location>
</feature>
<keyword evidence="3" id="KW-0812">Transmembrane</keyword>
<organism evidence="4 5">
    <name type="scientific">Brassica carinata</name>
    <name type="common">Ethiopian mustard</name>
    <name type="synonym">Abyssinian cabbage</name>
    <dbReference type="NCBI Taxonomy" id="52824"/>
    <lineage>
        <taxon>Eukaryota</taxon>
        <taxon>Viridiplantae</taxon>
        <taxon>Streptophyta</taxon>
        <taxon>Embryophyta</taxon>
        <taxon>Tracheophyta</taxon>
        <taxon>Spermatophyta</taxon>
        <taxon>Magnoliopsida</taxon>
        <taxon>eudicotyledons</taxon>
        <taxon>Gunneridae</taxon>
        <taxon>Pentapetalae</taxon>
        <taxon>rosids</taxon>
        <taxon>malvids</taxon>
        <taxon>Brassicales</taxon>
        <taxon>Brassicaceae</taxon>
        <taxon>Brassiceae</taxon>
        <taxon>Brassica</taxon>
    </lineage>
</organism>
<reference evidence="4 5" key="1">
    <citation type="submission" date="2020-02" db="EMBL/GenBank/DDBJ databases">
        <authorList>
            <person name="Ma Q."/>
            <person name="Huang Y."/>
            <person name="Song X."/>
            <person name="Pei D."/>
        </authorList>
    </citation>
    <scope>NUCLEOTIDE SEQUENCE [LARGE SCALE GENOMIC DNA]</scope>
    <source>
        <strain evidence="4">Sxm20200214</strain>
        <tissue evidence="4">Leaf</tissue>
    </source>
</reference>
<dbReference type="SUPFAM" id="SSF53448">
    <property type="entry name" value="Nucleotide-diphospho-sugar transferases"/>
    <property type="match status" value="1"/>
</dbReference>
<protein>
    <recommendedName>
        <fullName evidence="6">3-deoxy-manno-octulosonate cytidylyltransferase</fullName>
    </recommendedName>
</protein>
<evidence type="ECO:0008006" key="6">
    <source>
        <dbReference type="Google" id="ProtNLM"/>
    </source>
</evidence>
<dbReference type="Gene3D" id="3.90.550.10">
    <property type="entry name" value="Spore Coat Polysaccharide Biosynthesis Protein SpsA, Chain A"/>
    <property type="match status" value="1"/>
</dbReference>
<dbReference type="InterPro" id="IPR003329">
    <property type="entry name" value="Cytidylyl_trans"/>
</dbReference>
<dbReference type="AlphaFoldDB" id="A0A8X7SDT6"/>
<proteinExistence type="predicted"/>
<dbReference type="GO" id="GO:0008690">
    <property type="term" value="F:3-deoxy-manno-octulosonate cytidylyltransferase activity"/>
    <property type="evidence" value="ECO:0007669"/>
    <property type="project" value="TreeGrafter"/>
</dbReference>
<keyword evidence="1" id="KW-0808">Transferase</keyword>
<dbReference type="InterPro" id="IPR029044">
    <property type="entry name" value="Nucleotide-diphossugar_trans"/>
</dbReference>
<keyword evidence="3" id="KW-0472">Membrane</keyword>
<evidence type="ECO:0000313" key="5">
    <source>
        <dbReference type="Proteomes" id="UP000886595"/>
    </source>
</evidence>
<evidence type="ECO:0000256" key="3">
    <source>
        <dbReference type="SAM" id="Phobius"/>
    </source>
</evidence>
<dbReference type="GO" id="GO:0005829">
    <property type="term" value="C:cytosol"/>
    <property type="evidence" value="ECO:0007669"/>
    <property type="project" value="TreeGrafter"/>
</dbReference>
<comment type="caution">
    <text evidence="4">The sequence shown here is derived from an EMBL/GenBank/DDBJ whole genome shotgun (WGS) entry which is preliminary data.</text>
</comment>
<evidence type="ECO:0000256" key="1">
    <source>
        <dbReference type="ARBA" id="ARBA00022679"/>
    </source>
</evidence>
<sequence>MSSVVATDDERIADCCRGFDADVLMTSESCSLFTPFFFSPLLFFFGFSSVSFGGALGTEQCNEALEKMEKEHDVVVNIQGDEPLIEPEIIHGAVKALQVAPYAVFSTAETSLKPEDDGLDPNQVKCVVDNRGYAIYFSRSLIPYNNSQFLLILYVIHFFDYDLNLMVVCVFFCPQSFDSKFLKVYSELQPTPLQLEEDLEQLKVLENGFKMKGDDNNPGDKMPGVGAVTTNPSLSVSRETVEARVKMDASGFVEGDVSASAASSAEPSMWNKC</sequence>
<dbReference type="EMBL" id="JAAMPC010000007">
    <property type="protein sequence ID" value="KAG2304715.1"/>
    <property type="molecule type" value="Genomic_DNA"/>
</dbReference>
<evidence type="ECO:0000313" key="4">
    <source>
        <dbReference type="EMBL" id="KAG2304715.1"/>
    </source>
</evidence>
<gene>
    <name evidence="4" type="ORF">Bca52824_033366</name>
</gene>
<name>A0A8X7SDT6_BRACI</name>
<dbReference type="Proteomes" id="UP000886595">
    <property type="component" value="Unassembled WGS sequence"/>
</dbReference>
<dbReference type="Pfam" id="PF02348">
    <property type="entry name" value="CTP_transf_3"/>
    <property type="match status" value="1"/>
</dbReference>
<keyword evidence="3" id="KW-1133">Transmembrane helix</keyword>
<evidence type="ECO:0000256" key="2">
    <source>
        <dbReference type="ARBA" id="ARBA00022695"/>
    </source>
</evidence>
<accession>A0A8X7SDT6</accession>
<dbReference type="OrthoDB" id="10262032at2759"/>
<dbReference type="PANTHER" id="PTHR42866">
    <property type="entry name" value="3-DEOXY-MANNO-OCTULOSONATE CYTIDYLYLTRANSFERASE"/>
    <property type="match status" value="1"/>
</dbReference>
<keyword evidence="2" id="KW-0548">Nucleotidyltransferase</keyword>
<dbReference type="PANTHER" id="PTHR42866:SF2">
    <property type="entry name" value="3-DEOXY-MANNO-OCTULOSONATE CYTIDYLYLTRANSFERASE, MITOCHONDRIAL"/>
    <property type="match status" value="1"/>
</dbReference>
<keyword evidence="5" id="KW-1185">Reference proteome</keyword>